<comment type="catalytic activity">
    <reaction evidence="16">
        <text>Preferential cleavage: (Ac)2-L-Lys-D-Ala-|-D-Ala. Also transpeptidation of peptidyl-alanyl moieties that are N-acyl substituents of D-alanine.</text>
        <dbReference type="EC" id="3.4.16.4"/>
    </reaction>
</comment>
<comment type="pathway">
    <text evidence="2">Cell wall biogenesis; peptidoglycan biosynthesis.</text>
</comment>
<keyword evidence="11" id="KW-0133">Cell shape</keyword>
<gene>
    <name evidence="21" type="ORF">GWK10_12205</name>
</gene>
<dbReference type="RefSeq" id="WP_164032667.1">
    <property type="nucleotide sequence ID" value="NZ_JAABOQ010000005.1"/>
</dbReference>
<evidence type="ECO:0000259" key="20">
    <source>
        <dbReference type="Pfam" id="PF00912"/>
    </source>
</evidence>
<comment type="similarity">
    <text evidence="3">In the C-terminal section; belongs to the transpeptidase family.</text>
</comment>
<evidence type="ECO:0000256" key="5">
    <source>
        <dbReference type="ARBA" id="ARBA00022475"/>
    </source>
</evidence>
<dbReference type="PANTHER" id="PTHR32282:SF11">
    <property type="entry name" value="PENICILLIN-BINDING PROTEIN 1B"/>
    <property type="match status" value="1"/>
</dbReference>
<keyword evidence="12" id="KW-0573">Peptidoglycan synthesis</keyword>
<dbReference type="GO" id="GO:0030288">
    <property type="term" value="C:outer membrane-bounded periplasmic space"/>
    <property type="evidence" value="ECO:0007669"/>
    <property type="project" value="TreeGrafter"/>
</dbReference>
<keyword evidence="10" id="KW-0378">Hydrolase</keyword>
<evidence type="ECO:0000256" key="16">
    <source>
        <dbReference type="ARBA" id="ARBA00034000"/>
    </source>
</evidence>
<keyword evidence="8" id="KW-0328">Glycosyltransferase</keyword>
<comment type="catalytic activity">
    <reaction evidence="17">
        <text>[GlcNAc-(1-&gt;4)-Mur2Ac(oyl-L-Ala-gamma-D-Glu-L-Lys-D-Ala-D-Ala)](n)-di-trans,octa-cis-undecaprenyl diphosphate + beta-D-GlcNAc-(1-&gt;4)-Mur2Ac(oyl-L-Ala-gamma-D-Glu-L-Lys-D-Ala-D-Ala)-di-trans,octa-cis-undecaprenyl diphosphate = [GlcNAc-(1-&gt;4)-Mur2Ac(oyl-L-Ala-gamma-D-Glu-L-Lys-D-Ala-D-Ala)](n+1)-di-trans,octa-cis-undecaprenyl diphosphate + di-trans,octa-cis-undecaprenyl diphosphate + H(+)</text>
        <dbReference type="Rhea" id="RHEA:23708"/>
        <dbReference type="Rhea" id="RHEA-COMP:9602"/>
        <dbReference type="Rhea" id="RHEA-COMP:9603"/>
        <dbReference type="ChEBI" id="CHEBI:15378"/>
        <dbReference type="ChEBI" id="CHEBI:58405"/>
        <dbReference type="ChEBI" id="CHEBI:60033"/>
        <dbReference type="ChEBI" id="CHEBI:78435"/>
        <dbReference type="EC" id="2.4.99.28"/>
    </reaction>
</comment>
<feature type="domain" description="Glycosyl transferase family 51" evidence="20">
    <location>
        <begin position="71"/>
        <end position="248"/>
    </location>
</feature>
<keyword evidence="14" id="KW-0511">Multifunctional enzyme</keyword>
<dbReference type="InterPro" id="IPR001460">
    <property type="entry name" value="PCN-bd_Tpept"/>
</dbReference>
<evidence type="ECO:0000256" key="1">
    <source>
        <dbReference type="ARBA" id="ARBA00004236"/>
    </source>
</evidence>
<dbReference type="GO" id="GO:0005886">
    <property type="term" value="C:plasma membrane"/>
    <property type="evidence" value="ECO:0007669"/>
    <property type="project" value="UniProtKB-SubCell"/>
</dbReference>
<dbReference type="InterPro" id="IPR050396">
    <property type="entry name" value="Glycosyltr_51/Transpeptidase"/>
</dbReference>
<dbReference type="SUPFAM" id="SSF53955">
    <property type="entry name" value="Lysozyme-like"/>
    <property type="match status" value="1"/>
</dbReference>
<evidence type="ECO:0000259" key="19">
    <source>
        <dbReference type="Pfam" id="PF00905"/>
    </source>
</evidence>
<keyword evidence="9" id="KW-0808">Transferase</keyword>
<dbReference type="GO" id="GO:0009252">
    <property type="term" value="P:peptidoglycan biosynthetic process"/>
    <property type="evidence" value="ECO:0007669"/>
    <property type="project" value="UniProtKB-KW"/>
</dbReference>
<proteinExistence type="inferred from homology"/>
<dbReference type="GO" id="GO:0008658">
    <property type="term" value="F:penicillin binding"/>
    <property type="evidence" value="ECO:0007669"/>
    <property type="project" value="InterPro"/>
</dbReference>
<keyword evidence="6" id="KW-0121">Carboxypeptidase</keyword>
<feature type="transmembrane region" description="Helical" evidence="18">
    <location>
        <begin position="21"/>
        <end position="46"/>
    </location>
</feature>
<name>A0A6M0CW33_9FLAO</name>
<dbReference type="Proteomes" id="UP000474296">
    <property type="component" value="Unassembled WGS sequence"/>
</dbReference>
<dbReference type="Pfam" id="PF00912">
    <property type="entry name" value="Transgly"/>
    <property type="match status" value="1"/>
</dbReference>
<evidence type="ECO:0000256" key="12">
    <source>
        <dbReference type="ARBA" id="ARBA00022984"/>
    </source>
</evidence>
<dbReference type="InterPro" id="IPR023346">
    <property type="entry name" value="Lysozyme-like_dom_sf"/>
</dbReference>
<keyword evidence="7" id="KW-0645">Protease</keyword>
<evidence type="ECO:0000256" key="18">
    <source>
        <dbReference type="SAM" id="Phobius"/>
    </source>
</evidence>
<dbReference type="GO" id="GO:0006508">
    <property type="term" value="P:proteolysis"/>
    <property type="evidence" value="ECO:0007669"/>
    <property type="project" value="UniProtKB-KW"/>
</dbReference>
<keyword evidence="18" id="KW-1133">Transmembrane helix</keyword>
<keyword evidence="13 18" id="KW-0472">Membrane</keyword>
<comment type="similarity">
    <text evidence="4">In the N-terminal section; belongs to the glycosyltransferase 51 family.</text>
</comment>
<dbReference type="InterPro" id="IPR001264">
    <property type="entry name" value="Glyco_trans_51"/>
</dbReference>
<dbReference type="Gene3D" id="1.10.3810.10">
    <property type="entry name" value="Biosynthetic peptidoglycan transglycosylase-like"/>
    <property type="match status" value="1"/>
</dbReference>
<evidence type="ECO:0000256" key="3">
    <source>
        <dbReference type="ARBA" id="ARBA00007090"/>
    </source>
</evidence>
<evidence type="ECO:0000256" key="6">
    <source>
        <dbReference type="ARBA" id="ARBA00022645"/>
    </source>
</evidence>
<evidence type="ECO:0000313" key="21">
    <source>
        <dbReference type="EMBL" id="NER17980.1"/>
    </source>
</evidence>
<evidence type="ECO:0000313" key="22">
    <source>
        <dbReference type="Proteomes" id="UP000474296"/>
    </source>
</evidence>
<dbReference type="PANTHER" id="PTHR32282">
    <property type="entry name" value="BINDING PROTEIN TRANSPEPTIDASE, PUTATIVE-RELATED"/>
    <property type="match status" value="1"/>
</dbReference>
<dbReference type="AlphaFoldDB" id="A0A6M0CW33"/>
<evidence type="ECO:0000256" key="10">
    <source>
        <dbReference type="ARBA" id="ARBA00022801"/>
    </source>
</evidence>
<dbReference type="GO" id="GO:0008955">
    <property type="term" value="F:peptidoglycan glycosyltransferase activity"/>
    <property type="evidence" value="ECO:0007669"/>
    <property type="project" value="UniProtKB-EC"/>
</dbReference>
<evidence type="ECO:0000256" key="14">
    <source>
        <dbReference type="ARBA" id="ARBA00023268"/>
    </source>
</evidence>
<evidence type="ECO:0000256" key="11">
    <source>
        <dbReference type="ARBA" id="ARBA00022960"/>
    </source>
</evidence>
<comment type="caution">
    <text evidence="21">The sequence shown here is derived from an EMBL/GenBank/DDBJ whole genome shotgun (WGS) entry which is preliminary data.</text>
</comment>
<sequence>MAKKTAKKSDGWFKGNWKYIKWFWITFGVGIFTFLMLFVLASWGAFGEMPTFEELENPKTNLATEVISIDGKVIGKYAYENRTPVLYKDLPENLVKALISTEDQRYYSHSGIDARGTLRATAFLGTRGGASTITQQLSKLLFTGERNKGFAGRVKQKIKEWVISIRLERQYTKEELIAMYLNKMDFYFNAVGIQSASNIYFQKEPKDLLQEESAVLVAMLKNPRQYNPVREISMKKSLGRRNQVFVQMYENGYLTEKEKDSFQKIPMKTSFSPQSHDEGMATYFRQYLRGFVSNWSRDNKKPDGSFYNIDRDGLKIYTTIDSKMQAYAEEAMKEHMPRLQAEFFHQNTPKRNPKAPFYDIEQPDINRIMEGAIQRSERWKKMKKEGIAENEIRASFKRKTEMRVFSWKGDIDTVMTPLDSIRYYKHFLQTGVMSMQPQTGHVKVWVGGINFKHFKYDAVKQQKRQVGSTFKPFVYATAIDQLKLSPCQEYPNVQITIPANKYGNPEPWTPKNVGDKYGDMMTLTKGLATSTNTITAKLMDMVGPRQVANLARRSGIKSEVLPVPSIALGTPDVSLFEMVGAYGMFANEGIYVKPVMVTRIEDKYGSVLYEFTPETRDVLSRESAYATVRLLEGVTKGGSGARLRHSYNKNRADYKEVVTGYPYQFDNPIAGKTGTTQSHSDGWFMGMVPNLVTGVWVGAEDRAARFASINYGQGGSMALPIWALYMKKCYADKDLNVSKGEFKKPERMNINLDCTKKETDSIPVPKEVKEAEDLFGRP</sequence>
<evidence type="ECO:0000256" key="13">
    <source>
        <dbReference type="ARBA" id="ARBA00023136"/>
    </source>
</evidence>
<dbReference type="Pfam" id="PF00905">
    <property type="entry name" value="Transpeptidase"/>
    <property type="match status" value="1"/>
</dbReference>
<dbReference type="InterPro" id="IPR036950">
    <property type="entry name" value="PBP_transglycosylase"/>
</dbReference>
<accession>A0A6M0CW33</accession>
<dbReference type="Gene3D" id="3.40.710.10">
    <property type="entry name" value="DD-peptidase/beta-lactamase superfamily"/>
    <property type="match status" value="2"/>
</dbReference>
<dbReference type="GO" id="GO:0009002">
    <property type="term" value="F:serine-type D-Ala-D-Ala carboxypeptidase activity"/>
    <property type="evidence" value="ECO:0007669"/>
    <property type="project" value="UniProtKB-EC"/>
</dbReference>
<feature type="domain" description="Penicillin-binding protein transpeptidase" evidence="19">
    <location>
        <begin position="432"/>
        <end position="690"/>
    </location>
</feature>
<evidence type="ECO:0000256" key="2">
    <source>
        <dbReference type="ARBA" id="ARBA00004752"/>
    </source>
</evidence>
<evidence type="ECO:0000256" key="7">
    <source>
        <dbReference type="ARBA" id="ARBA00022670"/>
    </source>
</evidence>
<reference evidence="21 22" key="1">
    <citation type="submission" date="2020-01" db="EMBL/GenBank/DDBJ databases">
        <title>Spongiivirga citrea KCTC 32990T.</title>
        <authorList>
            <person name="Wang G."/>
        </authorList>
    </citation>
    <scope>NUCLEOTIDE SEQUENCE [LARGE SCALE GENOMIC DNA]</scope>
    <source>
        <strain evidence="21 22">KCTC 32990</strain>
    </source>
</reference>
<dbReference type="InterPro" id="IPR012338">
    <property type="entry name" value="Beta-lactam/transpept-like"/>
</dbReference>
<comment type="subcellular location">
    <subcellularLocation>
        <location evidence="1">Cell membrane</location>
    </subcellularLocation>
</comment>
<evidence type="ECO:0000256" key="17">
    <source>
        <dbReference type="ARBA" id="ARBA00049902"/>
    </source>
</evidence>
<evidence type="ECO:0000256" key="9">
    <source>
        <dbReference type="ARBA" id="ARBA00022679"/>
    </source>
</evidence>
<keyword evidence="15" id="KW-0961">Cell wall biogenesis/degradation</keyword>
<keyword evidence="5" id="KW-1003">Cell membrane</keyword>
<evidence type="ECO:0000256" key="8">
    <source>
        <dbReference type="ARBA" id="ARBA00022676"/>
    </source>
</evidence>
<dbReference type="GO" id="GO:0071555">
    <property type="term" value="P:cell wall organization"/>
    <property type="evidence" value="ECO:0007669"/>
    <property type="project" value="UniProtKB-KW"/>
</dbReference>
<dbReference type="EMBL" id="JAABOQ010000005">
    <property type="protein sequence ID" value="NER17980.1"/>
    <property type="molecule type" value="Genomic_DNA"/>
</dbReference>
<protein>
    <submittedName>
        <fullName evidence="21">Penicillin-binding protein</fullName>
    </submittedName>
</protein>
<dbReference type="GO" id="GO:0008360">
    <property type="term" value="P:regulation of cell shape"/>
    <property type="evidence" value="ECO:0007669"/>
    <property type="project" value="UniProtKB-KW"/>
</dbReference>
<evidence type="ECO:0000256" key="15">
    <source>
        <dbReference type="ARBA" id="ARBA00023316"/>
    </source>
</evidence>
<organism evidence="21 22">
    <name type="scientific">Spongiivirga citrea</name>
    <dbReference type="NCBI Taxonomy" id="1481457"/>
    <lineage>
        <taxon>Bacteria</taxon>
        <taxon>Pseudomonadati</taxon>
        <taxon>Bacteroidota</taxon>
        <taxon>Flavobacteriia</taxon>
        <taxon>Flavobacteriales</taxon>
        <taxon>Flavobacteriaceae</taxon>
        <taxon>Spongiivirga</taxon>
    </lineage>
</organism>
<dbReference type="SUPFAM" id="SSF56601">
    <property type="entry name" value="beta-lactamase/transpeptidase-like"/>
    <property type="match status" value="1"/>
</dbReference>
<keyword evidence="22" id="KW-1185">Reference proteome</keyword>
<evidence type="ECO:0000256" key="4">
    <source>
        <dbReference type="ARBA" id="ARBA00007739"/>
    </source>
</evidence>
<keyword evidence="18" id="KW-0812">Transmembrane</keyword>